<accession>A0A831RR69</accession>
<dbReference type="InterPro" id="IPR036680">
    <property type="entry name" value="SPOR-like_sf"/>
</dbReference>
<dbReference type="PROSITE" id="PS51724">
    <property type="entry name" value="SPOR"/>
    <property type="match status" value="1"/>
</dbReference>
<reference evidence="3" key="1">
    <citation type="journal article" date="2020" name="mSystems">
        <title>Genome- and Community-Level Interaction Insights into Carbon Utilization and Element Cycling Functions of Hydrothermarchaeota in Hydrothermal Sediment.</title>
        <authorList>
            <person name="Zhou Z."/>
            <person name="Liu Y."/>
            <person name="Xu W."/>
            <person name="Pan J."/>
            <person name="Luo Z.H."/>
            <person name="Li M."/>
        </authorList>
    </citation>
    <scope>NUCLEOTIDE SEQUENCE [LARGE SCALE GENOMIC DNA]</scope>
    <source>
        <strain evidence="3">HyVt-443</strain>
    </source>
</reference>
<name>A0A831RR69_9GAMM</name>
<comment type="caution">
    <text evidence="3">The sequence shown here is derived from an EMBL/GenBank/DDBJ whole genome shotgun (WGS) entry which is preliminary data.</text>
</comment>
<dbReference type="GO" id="GO:0042834">
    <property type="term" value="F:peptidoglycan binding"/>
    <property type="evidence" value="ECO:0007669"/>
    <property type="project" value="InterPro"/>
</dbReference>
<gene>
    <name evidence="3" type="ORF">ENI96_14070</name>
</gene>
<organism evidence="3">
    <name type="scientific">Sedimenticola thiotaurini</name>
    <dbReference type="NCBI Taxonomy" id="1543721"/>
    <lineage>
        <taxon>Bacteria</taxon>
        <taxon>Pseudomonadati</taxon>
        <taxon>Pseudomonadota</taxon>
        <taxon>Gammaproteobacteria</taxon>
        <taxon>Chromatiales</taxon>
        <taxon>Sedimenticolaceae</taxon>
        <taxon>Sedimenticola</taxon>
    </lineage>
</organism>
<proteinExistence type="predicted"/>
<evidence type="ECO:0000313" key="3">
    <source>
        <dbReference type="EMBL" id="HEB97544.1"/>
    </source>
</evidence>
<dbReference type="SUPFAM" id="SSF110997">
    <property type="entry name" value="Sporulation related repeat"/>
    <property type="match status" value="1"/>
</dbReference>
<sequence length="346" mass="37623">MKWLFILLLGANVALFLWGWSEEKRALRHHTRVVEPEIGHLQLLSEVPGQGATMAVEGGQPDDGIGEASPPLPQPPLPEQARVQPGVPQDTVESGVPSGSAPPGDGSRVDESARVAEVAPPPQPEPAATSPDMGPDEEATTTTAAPVDVQMPPTPPETPTAGAETGRPPAVVDGIPPAAAPAAEPAVARQCGVIGPFREEDAARQLIGRLVERQIEATLRSQQEEVITGYWVIIRPYATQREAIDAVRALREQGVEDLSRFYRGELKNGISLGVYRRERNAEQRRRQIEAKGFPAELLARRRMQPRFYIDYQGDEPDVVDLLRQLRPRMKGVGVEEHPCPALPRPG</sequence>
<protein>
    <submittedName>
        <fullName evidence="3">SPOR domain-containing protein</fullName>
    </submittedName>
</protein>
<evidence type="ECO:0000256" key="1">
    <source>
        <dbReference type="SAM" id="MobiDB-lite"/>
    </source>
</evidence>
<dbReference type="EMBL" id="DRKP01000178">
    <property type="protein sequence ID" value="HEB97544.1"/>
    <property type="molecule type" value="Genomic_DNA"/>
</dbReference>
<dbReference type="InterPro" id="IPR007730">
    <property type="entry name" value="SPOR-like_dom"/>
</dbReference>
<dbReference type="Proteomes" id="UP000886251">
    <property type="component" value="Unassembled WGS sequence"/>
</dbReference>
<dbReference type="Gene3D" id="3.30.70.1070">
    <property type="entry name" value="Sporulation related repeat"/>
    <property type="match status" value="1"/>
</dbReference>
<feature type="region of interest" description="Disordered" evidence="1">
    <location>
        <begin position="52"/>
        <end position="166"/>
    </location>
</feature>
<dbReference type="AlphaFoldDB" id="A0A831RR69"/>
<dbReference type="Pfam" id="PF05036">
    <property type="entry name" value="SPOR"/>
    <property type="match status" value="1"/>
</dbReference>
<evidence type="ECO:0000259" key="2">
    <source>
        <dbReference type="PROSITE" id="PS51724"/>
    </source>
</evidence>
<feature type="domain" description="SPOR" evidence="2">
    <location>
        <begin position="184"/>
        <end position="265"/>
    </location>
</feature>